<keyword evidence="2" id="KW-1185">Reference proteome</keyword>
<feature type="non-terminal residue" evidence="1">
    <location>
        <position position="1"/>
    </location>
</feature>
<name>A0A9N9AWR6_9GLOM</name>
<proteinExistence type="predicted"/>
<evidence type="ECO:0000313" key="1">
    <source>
        <dbReference type="EMBL" id="CAG8545461.1"/>
    </source>
</evidence>
<evidence type="ECO:0000313" key="2">
    <source>
        <dbReference type="Proteomes" id="UP000789396"/>
    </source>
</evidence>
<dbReference type="Proteomes" id="UP000789396">
    <property type="component" value="Unassembled WGS sequence"/>
</dbReference>
<accession>A0A9N9AWR6</accession>
<comment type="caution">
    <text evidence="1">The sequence shown here is derived from an EMBL/GenBank/DDBJ whole genome shotgun (WGS) entry which is preliminary data.</text>
</comment>
<organism evidence="1 2">
    <name type="scientific">Racocetra fulgida</name>
    <dbReference type="NCBI Taxonomy" id="60492"/>
    <lineage>
        <taxon>Eukaryota</taxon>
        <taxon>Fungi</taxon>
        <taxon>Fungi incertae sedis</taxon>
        <taxon>Mucoromycota</taxon>
        <taxon>Glomeromycotina</taxon>
        <taxon>Glomeromycetes</taxon>
        <taxon>Diversisporales</taxon>
        <taxon>Gigasporaceae</taxon>
        <taxon>Racocetra</taxon>
    </lineage>
</organism>
<dbReference type="OrthoDB" id="2434196at2759"/>
<dbReference type="AlphaFoldDB" id="A0A9N9AWR6"/>
<dbReference type="EMBL" id="CAJVPZ010004381">
    <property type="protein sequence ID" value="CAG8545461.1"/>
    <property type="molecule type" value="Genomic_DNA"/>
</dbReference>
<gene>
    <name evidence="1" type="ORF">RFULGI_LOCUS4410</name>
</gene>
<reference evidence="1" key="1">
    <citation type="submission" date="2021-06" db="EMBL/GenBank/DDBJ databases">
        <authorList>
            <person name="Kallberg Y."/>
            <person name="Tangrot J."/>
            <person name="Rosling A."/>
        </authorList>
    </citation>
    <scope>NUCLEOTIDE SEQUENCE</scope>
    <source>
        <strain evidence="1">IN212</strain>
    </source>
</reference>
<protein>
    <submittedName>
        <fullName evidence="1">8314_t:CDS:1</fullName>
    </submittedName>
</protein>
<sequence>PRLDFLTYIIVTRLIPHHKQQYNKYYYKREMPSWRKDFKKEWIMLKEKKINHNYVIDTEKWICGCLGFLINRFFLCKHLIQASQFTINKSFFENIQRQGVYPFVFLQSQHILQQSSTQLMQSNTVDNITDINSNDDDNTESSQIFEEYKSLLRDALEIVQEQENSNNVQWAQSVQGSFKGVQNLVMDIKSYKRRITNPRTWKDHNRHTMFLNLQDAYFKY</sequence>